<dbReference type="InterPro" id="IPR002686">
    <property type="entry name" value="Transposase_17"/>
</dbReference>
<comment type="caution">
    <text evidence="2">The sequence shown here is derived from an EMBL/GenBank/DDBJ whole genome shotgun (WGS) entry which is preliminary data.</text>
</comment>
<dbReference type="PANTHER" id="PTHR34322:SF2">
    <property type="entry name" value="TRANSPOSASE IS200-LIKE DOMAIN-CONTAINING PROTEIN"/>
    <property type="match status" value="1"/>
</dbReference>
<dbReference type="GO" id="GO:0004803">
    <property type="term" value="F:transposase activity"/>
    <property type="evidence" value="ECO:0007669"/>
    <property type="project" value="InterPro"/>
</dbReference>
<dbReference type="AlphaFoldDB" id="A0A1F8FYS9"/>
<dbReference type="EMBL" id="MGJZ01000007">
    <property type="protein sequence ID" value="OGN17586.1"/>
    <property type="molecule type" value="Genomic_DNA"/>
</dbReference>
<evidence type="ECO:0000313" key="2">
    <source>
        <dbReference type="EMBL" id="OGN17586.1"/>
    </source>
</evidence>
<dbReference type="Gene3D" id="3.30.70.1290">
    <property type="entry name" value="Transposase IS200-like"/>
    <property type="match status" value="1"/>
</dbReference>
<proteinExistence type="predicted"/>
<feature type="domain" description="Transposase IS200-like" evidence="1">
    <location>
        <begin position="8"/>
        <end position="149"/>
    </location>
</feature>
<dbReference type="Pfam" id="PF01797">
    <property type="entry name" value="Y1_Tnp"/>
    <property type="match status" value="1"/>
</dbReference>
<accession>A0A1F8FYS9</accession>
<dbReference type="STRING" id="1802685.A3C88_02360"/>
<gene>
    <name evidence="2" type="ORF">A3C88_02360</name>
</gene>
<evidence type="ECO:0000313" key="3">
    <source>
        <dbReference type="Proteomes" id="UP000178117"/>
    </source>
</evidence>
<sequence length="224" mass="26331">MNRNIPLSENEYYHVFNRGVDKRKVFLDHKDYERFLFLLGACNDKLPLLNSTFFYKGLGSLDAFFKNRVRNKLVEVLSFCLMPNHFHLILKQREEKGISRFLQKVSTGYAMYFNNKNERTGALFQGAFKSKHIGDDKYLKTLVRYVHLNPLELEEPNWKENGILDIKRTTSFLKDYPWSSLSDYLGSKKFSLIVDYQVNDEEDDFKQFLSDLNAAPTIEVSLQL</sequence>
<dbReference type="InterPro" id="IPR036515">
    <property type="entry name" value="Transposase_17_sf"/>
</dbReference>
<dbReference type="GO" id="GO:0006313">
    <property type="term" value="P:DNA transposition"/>
    <property type="evidence" value="ECO:0007669"/>
    <property type="project" value="InterPro"/>
</dbReference>
<evidence type="ECO:0000259" key="1">
    <source>
        <dbReference type="SMART" id="SM01321"/>
    </source>
</evidence>
<protein>
    <recommendedName>
        <fullName evidence="1">Transposase IS200-like domain-containing protein</fullName>
    </recommendedName>
</protein>
<name>A0A1F8FYS9_9BACT</name>
<dbReference type="Proteomes" id="UP000178117">
    <property type="component" value="Unassembled WGS sequence"/>
</dbReference>
<dbReference type="GO" id="GO:0003677">
    <property type="term" value="F:DNA binding"/>
    <property type="evidence" value="ECO:0007669"/>
    <property type="project" value="InterPro"/>
</dbReference>
<organism evidence="2 3">
    <name type="scientific">Candidatus Yanofskybacteria bacterium RIFCSPHIGHO2_02_FULL_50_12</name>
    <dbReference type="NCBI Taxonomy" id="1802685"/>
    <lineage>
        <taxon>Bacteria</taxon>
        <taxon>Candidatus Yanofskyibacteriota</taxon>
    </lineage>
</organism>
<dbReference type="PANTHER" id="PTHR34322">
    <property type="entry name" value="TRANSPOSASE, Y1_TNP DOMAIN-CONTAINING"/>
    <property type="match status" value="1"/>
</dbReference>
<dbReference type="SUPFAM" id="SSF143422">
    <property type="entry name" value="Transposase IS200-like"/>
    <property type="match status" value="1"/>
</dbReference>
<reference evidence="2 3" key="1">
    <citation type="journal article" date="2016" name="Nat. Commun.">
        <title>Thousands of microbial genomes shed light on interconnected biogeochemical processes in an aquifer system.</title>
        <authorList>
            <person name="Anantharaman K."/>
            <person name="Brown C.T."/>
            <person name="Hug L.A."/>
            <person name="Sharon I."/>
            <person name="Castelle C.J."/>
            <person name="Probst A.J."/>
            <person name="Thomas B.C."/>
            <person name="Singh A."/>
            <person name="Wilkins M.J."/>
            <person name="Karaoz U."/>
            <person name="Brodie E.L."/>
            <person name="Williams K.H."/>
            <person name="Hubbard S.S."/>
            <person name="Banfield J.F."/>
        </authorList>
    </citation>
    <scope>NUCLEOTIDE SEQUENCE [LARGE SCALE GENOMIC DNA]</scope>
</reference>
<dbReference type="SMART" id="SM01321">
    <property type="entry name" value="Y1_Tnp"/>
    <property type="match status" value="1"/>
</dbReference>